<feature type="non-terminal residue" evidence="1">
    <location>
        <position position="1"/>
    </location>
</feature>
<evidence type="ECO:0000313" key="2">
    <source>
        <dbReference type="Proteomes" id="UP000789920"/>
    </source>
</evidence>
<accession>A0ACA9SPC5</accession>
<keyword evidence="2" id="KW-1185">Reference proteome</keyword>
<sequence>SMTNKVNIRQWLMHGRRYDGNSKYKNRYESIQVFNKMSLELFDFTQESLWISFASISFNPLFWNIAARG</sequence>
<proteinExistence type="predicted"/>
<feature type="non-terminal residue" evidence="1">
    <location>
        <position position="69"/>
    </location>
</feature>
<evidence type="ECO:0000313" key="1">
    <source>
        <dbReference type="EMBL" id="CAG8842774.1"/>
    </source>
</evidence>
<comment type="caution">
    <text evidence="1">The sequence shown here is derived from an EMBL/GenBank/DDBJ whole genome shotgun (WGS) entry which is preliminary data.</text>
</comment>
<name>A0ACA9SPC5_9GLOM</name>
<organism evidence="1 2">
    <name type="scientific">Racocetra persica</name>
    <dbReference type="NCBI Taxonomy" id="160502"/>
    <lineage>
        <taxon>Eukaryota</taxon>
        <taxon>Fungi</taxon>
        <taxon>Fungi incertae sedis</taxon>
        <taxon>Mucoromycota</taxon>
        <taxon>Glomeromycotina</taxon>
        <taxon>Glomeromycetes</taxon>
        <taxon>Diversisporales</taxon>
        <taxon>Gigasporaceae</taxon>
        <taxon>Racocetra</taxon>
    </lineage>
</organism>
<gene>
    <name evidence="1" type="ORF">RPERSI_LOCUS32472</name>
</gene>
<reference evidence="1" key="1">
    <citation type="submission" date="2021-06" db="EMBL/GenBank/DDBJ databases">
        <authorList>
            <person name="Kallberg Y."/>
            <person name="Tangrot J."/>
            <person name="Rosling A."/>
        </authorList>
    </citation>
    <scope>NUCLEOTIDE SEQUENCE</scope>
    <source>
        <strain evidence="1">MA461A</strain>
    </source>
</reference>
<dbReference type="EMBL" id="CAJVQC010135577">
    <property type="protein sequence ID" value="CAG8842774.1"/>
    <property type="molecule type" value="Genomic_DNA"/>
</dbReference>
<protein>
    <submittedName>
        <fullName evidence="1">3593_t:CDS:1</fullName>
    </submittedName>
</protein>
<dbReference type="Proteomes" id="UP000789920">
    <property type="component" value="Unassembled WGS sequence"/>
</dbReference>